<dbReference type="AntiFam" id="ANF00009">
    <property type="entry name" value="Shadow ORF (opposite transposase protein)"/>
</dbReference>
<name>A0A380P9H0_STRGR</name>
<sequence>MVDDGPADDLPAEAVQHGREIEELSVLQGQAGDVAHVSDTGFGCGEVPAEQVRDPDHCPGVPGGVRDAAAEFPGAQYPVPQSVPVNAQVGGDALVGRPGCGLVQGHGIGLELVRVVPHRHRRSSRFLRIKQIQYQRVHHSGGGSDFVPVERGLRHEPVPLPARTWRRRPRAPTAQPGPTVPGPAQHSWSLIPASGQQGGSAPSRITCCHRTYSDRRSDRRRNGSSYQARSGLSHQLCSHHGRGFGTARRPACFSARSCAAYSFARTSHSTRASCAPPATARPGPPPTDGGSRR</sequence>
<organism evidence="2 3">
    <name type="scientific">Streptomyces griseus</name>
    <dbReference type="NCBI Taxonomy" id="1911"/>
    <lineage>
        <taxon>Bacteria</taxon>
        <taxon>Bacillati</taxon>
        <taxon>Actinomycetota</taxon>
        <taxon>Actinomycetes</taxon>
        <taxon>Kitasatosporales</taxon>
        <taxon>Streptomycetaceae</taxon>
        <taxon>Streptomyces</taxon>
    </lineage>
</organism>
<dbReference type="Proteomes" id="UP000254150">
    <property type="component" value="Unassembled WGS sequence"/>
</dbReference>
<evidence type="ECO:0000313" key="2">
    <source>
        <dbReference type="EMBL" id="SUP61860.1"/>
    </source>
</evidence>
<gene>
    <name evidence="2" type="ORF">NCTC7807_05018</name>
</gene>
<evidence type="ECO:0000256" key="1">
    <source>
        <dbReference type="SAM" id="MobiDB-lite"/>
    </source>
</evidence>
<reference evidence="2 3" key="1">
    <citation type="submission" date="2018-06" db="EMBL/GenBank/DDBJ databases">
        <authorList>
            <consortium name="Pathogen Informatics"/>
            <person name="Doyle S."/>
        </authorList>
    </citation>
    <scope>NUCLEOTIDE SEQUENCE [LARGE SCALE GENOMIC DNA]</scope>
    <source>
        <strain evidence="2 3">NCTC7807</strain>
    </source>
</reference>
<protein>
    <submittedName>
        <fullName evidence="2">Protein of uncharacterized function (DUF2699)</fullName>
    </submittedName>
</protein>
<proteinExistence type="predicted"/>
<feature type="region of interest" description="Disordered" evidence="1">
    <location>
        <begin position="267"/>
        <end position="293"/>
    </location>
</feature>
<feature type="compositionally biased region" description="Polar residues" evidence="1">
    <location>
        <begin position="223"/>
        <end position="233"/>
    </location>
</feature>
<feature type="region of interest" description="Disordered" evidence="1">
    <location>
        <begin position="137"/>
        <end position="233"/>
    </location>
</feature>
<dbReference type="EMBL" id="UHID01000008">
    <property type="protein sequence ID" value="SUP61860.1"/>
    <property type="molecule type" value="Genomic_DNA"/>
</dbReference>
<accession>A0A380P9H0</accession>
<dbReference type="AlphaFoldDB" id="A0A380P9H0"/>
<evidence type="ECO:0000313" key="3">
    <source>
        <dbReference type="Proteomes" id="UP000254150"/>
    </source>
</evidence>
<feature type="compositionally biased region" description="Basic and acidic residues" evidence="1">
    <location>
        <begin position="211"/>
        <end position="221"/>
    </location>
</feature>